<evidence type="ECO:0000256" key="10">
    <source>
        <dbReference type="PROSITE-ProRule" id="PRU01211"/>
    </source>
</evidence>
<feature type="binding site" evidence="10">
    <location>
        <position position="228"/>
    </location>
    <ligand>
        <name>Zn(2+)</name>
        <dbReference type="ChEBI" id="CHEBI:29105"/>
        <note>catalytic</note>
    </ligand>
</feature>
<dbReference type="InterPro" id="IPR000152">
    <property type="entry name" value="EGF-type_Asp/Asn_hydroxyl_site"/>
</dbReference>
<evidence type="ECO:0000259" key="11">
    <source>
        <dbReference type="PROSITE" id="PS50026"/>
    </source>
</evidence>
<evidence type="ECO:0000256" key="2">
    <source>
        <dbReference type="ARBA" id="ARBA00022670"/>
    </source>
</evidence>
<feature type="domain" description="ZP" evidence="12">
    <location>
        <begin position="624"/>
        <end position="888"/>
    </location>
</feature>
<dbReference type="InterPro" id="IPR024079">
    <property type="entry name" value="MetalloPept_cat_dom_sf"/>
</dbReference>
<keyword evidence="1 9" id="KW-0245">EGF-like domain</keyword>
<feature type="active site" evidence="10">
    <location>
        <position position="219"/>
    </location>
</feature>
<feature type="domain" description="EGF-like" evidence="11">
    <location>
        <begin position="469"/>
        <end position="507"/>
    </location>
</feature>
<dbReference type="Gene3D" id="2.10.25.10">
    <property type="entry name" value="Laminin"/>
    <property type="match status" value="2"/>
</dbReference>
<dbReference type="SMART" id="SM00235">
    <property type="entry name" value="ZnMc"/>
    <property type="match status" value="1"/>
</dbReference>
<dbReference type="Gene3D" id="2.60.40.4100">
    <property type="entry name" value="Zona pellucida, ZP-C domain"/>
    <property type="match status" value="1"/>
</dbReference>
<keyword evidence="15" id="KW-1185">Reference proteome</keyword>
<dbReference type="InterPro" id="IPR001506">
    <property type="entry name" value="Peptidase_M12A"/>
</dbReference>
<comment type="cofactor">
    <cofactor evidence="10">
        <name>Zn(2+)</name>
        <dbReference type="ChEBI" id="CHEBI:29105"/>
    </cofactor>
    <text evidence="10">Binds 1 zinc ion per subunit.</text>
</comment>
<dbReference type="EMBL" id="OU015566">
    <property type="protein sequence ID" value="CAG5104790.1"/>
    <property type="molecule type" value="Genomic_DNA"/>
</dbReference>
<dbReference type="InterPro" id="IPR001881">
    <property type="entry name" value="EGF-like_Ca-bd_dom"/>
</dbReference>
<dbReference type="SMART" id="SM00181">
    <property type="entry name" value="EGF"/>
    <property type="match status" value="2"/>
</dbReference>
<dbReference type="CDD" id="cd00054">
    <property type="entry name" value="EGF_CA"/>
    <property type="match status" value="1"/>
</dbReference>
<dbReference type="SUPFAM" id="SSF55486">
    <property type="entry name" value="Metalloproteases ('zincins'), catalytic domain"/>
    <property type="match status" value="1"/>
</dbReference>
<dbReference type="Pfam" id="PF12947">
    <property type="entry name" value="EGF_3"/>
    <property type="match status" value="1"/>
</dbReference>
<proteinExistence type="predicted"/>
<keyword evidence="5 10" id="KW-0378">Hydrolase</keyword>
<gene>
    <name evidence="14" type="ORF">OKIOD_LOCUS10309</name>
</gene>
<dbReference type="InterPro" id="IPR001507">
    <property type="entry name" value="ZP_dom"/>
</dbReference>
<name>A0ABN7SXF7_OIKDI</name>
<dbReference type="InterPro" id="IPR006026">
    <property type="entry name" value="Peptidase_Metallo"/>
</dbReference>
<evidence type="ECO:0000313" key="15">
    <source>
        <dbReference type="Proteomes" id="UP001158576"/>
    </source>
</evidence>
<feature type="domain" description="Peptidase M12A" evidence="13">
    <location>
        <begin position="89"/>
        <end position="317"/>
    </location>
</feature>
<feature type="domain" description="EGF-like" evidence="11">
    <location>
        <begin position="511"/>
        <end position="549"/>
    </location>
</feature>
<evidence type="ECO:0000259" key="13">
    <source>
        <dbReference type="PROSITE" id="PS51864"/>
    </source>
</evidence>
<dbReference type="Proteomes" id="UP001158576">
    <property type="component" value="Chromosome 1"/>
</dbReference>
<feature type="binding site" evidence="10">
    <location>
        <position position="222"/>
    </location>
    <ligand>
        <name>Zn(2+)</name>
        <dbReference type="ChEBI" id="CHEBI:29105"/>
        <note>catalytic</note>
    </ligand>
</feature>
<evidence type="ECO:0000256" key="9">
    <source>
        <dbReference type="PROSITE-ProRule" id="PRU00076"/>
    </source>
</evidence>
<dbReference type="PROSITE" id="PS01187">
    <property type="entry name" value="EGF_CA"/>
    <property type="match status" value="1"/>
</dbReference>
<keyword evidence="8" id="KW-1015">Disulfide bond</keyword>
<dbReference type="SMART" id="SM00179">
    <property type="entry name" value="EGF_CA"/>
    <property type="match status" value="2"/>
</dbReference>
<evidence type="ECO:0000256" key="4">
    <source>
        <dbReference type="ARBA" id="ARBA00022729"/>
    </source>
</evidence>
<evidence type="ECO:0000313" key="14">
    <source>
        <dbReference type="EMBL" id="CAG5104790.1"/>
    </source>
</evidence>
<evidence type="ECO:0000256" key="7">
    <source>
        <dbReference type="ARBA" id="ARBA00023049"/>
    </source>
</evidence>
<keyword evidence="2 10" id="KW-0645">Protease</keyword>
<dbReference type="SMART" id="SM00241">
    <property type="entry name" value="ZP"/>
    <property type="match status" value="1"/>
</dbReference>
<evidence type="ECO:0000256" key="6">
    <source>
        <dbReference type="ARBA" id="ARBA00022833"/>
    </source>
</evidence>
<dbReference type="InterPro" id="IPR042235">
    <property type="entry name" value="ZP-C_dom"/>
</dbReference>
<dbReference type="PROSITE" id="PS51864">
    <property type="entry name" value="ASTACIN"/>
    <property type="match status" value="1"/>
</dbReference>
<dbReference type="Pfam" id="PF01400">
    <property type="entry name" value="Astacin"/>
    <property type="match status" value="1"/>
</dbReference>
<organism evidence="14 15">
    <name type="scientific">Oikopleura dioica</name>
    <name type="common">Tunicate</name>
    <dbReference type="NCBI Taxonomy" id="34765"/>
    <lineage>
        <taxon>Eukaryota</taxon>
        <taxon>Metazoa</taxon>
        <taxon>Chordata</taxon>
        <taxon>Tunicata</taxon>
        <taxon>Appendicularia</taxon>
        <taxon>Copelata</taxon>
        <taxon>Oikopleuridae</taxon>
        <taxon>Oikopleura</taxon>
    </lineage>
</organism>
<accession>A0ABN7SXF7</accession>
<evidence type="ECO:0000256" key="1">
    <source>
        <dbReference type="ARBA" id="ARBA00022536"/>
    </source>
</evidence>
<dbReference type="PANTHER" id="PTHR10127">
    <property type="entry name" value="DISCOIDIN, CUB, EGF, LAMININ , AND ZINC METALLOPROTEASE DOMAIN CONTAINING"/>
    <property type="match status" value="1"/>
</dbReference>
<evidence type="ECO:0000256" key="8">
    <source>
        <dbReference type="ARBA" id="ARBA00023157"/>
    </source>
</evidence>
<keyword evidence="4" id="KW-0732">Signal</keyword>
<keyword evidence="3 10" id="KW-0479">Metal-binding</keyword>
<comment type="caution">
    <text evidence="9">Lacks conserved residue(s) required for the propagation of feature annotation.</text>
</comment>
<sequence>MKLRENALFQIAITASSVKSQVLTKVTDPQWIGTQVDPPSDDVNVGNQADISDFYLKPSDAAALAKAGFNPDSARVITPEDGYIEPDDNAVTPRGLSNSNKWRPLTPGGPVTVPYYVHSTASSFQTLIQTSMESLANDLACFSMPEVTDEEIDSTTYENGIVFVRHENRCYSALGLAPGAHFGTQGVSSVAAFGVPATWQVIALADICTPDNPSTIQHEMLHALGVLHEHQRPDRDTYLLFNPSASSNPSAYDLIASEQWFDMGSPLEVESVMTYCSFCGAIGDAPVMTIRATGETFSDGYRITTTDAKQLQHAYCELDPINFPDFTYKQAISCTSTDKLGFNREIFTDRLCDNVVDCGGGEDETGELNRCNPKTPNTSNGCCGSLYFPYQGECIANGEVYNNKEVWECSNSVIANYNGAWYVFTADSWPLNGAYWFSDSIVSDSVCPPINEAWNNGNIATCVWAGADDSDECDPNPCDPNATCTDLYRDYSCECNELYTGDGETCTFIPEVDECADGTHVCDGNAVCTDARIDYTCECADGFKDSHQGDAPGQSCVPDDTCCEVIEVAIWSGTIQCIKNDTETQYDRPTWQCDGDGYYIGHHPLLSPPFALFLDPTTYYGGYMCDSTNITISAHVDHLYANLPPSLYNNVRLNIGTCTGNDAPDANGWMTETFELGTCGGDATQSGEIFISWMGQGPPEVIQQDGVYISSILGFKAECIYSSELSLMADPFSVDQFDSTAVPVTDTSNFNNHFELNIYSDIFMSAKAADVNIGERLFGSVTSDLDLGALSYVYQITKCTAYDSADMEGQSYNILADHCSPSTVVDFDDSDLTGYSAVLSGFDSADFSFTSFTFSTDDETLHIECDVKICVRGANGALLDSSCPTSCP</sequence>
<evidence type="ECO:0000259" key="12">
    <source>
        <dbReference type="PROSITE" id="PS51034"/>
    </source>
</evidence>
<dbReference type="InterPro" id="IPR018097">
    <property type="entry name" value="EGF_Ca-bd_CS"/>
</dbReference>
<dbReference type="PROSITE" id="PS00010">
    <property type="entry name" value="ASX_HYDROXYL"/>
    <property type="match status" value="2"/>
</dbReference>
<dbReference type="PANTHER" id="PTHR10127:SF780">
    <property type="entry name" value="METALLOENDOPEPTIDASE"/>
    <property type="match status" value="1"/>
</dbReference>
<reference evidence="14 15" key="1">
    <citation type="submission" date="2021-04" db="EMBL/GenBank/DDBJ databases">
        <authorList>
            <person name="Bliznina A."/>
        </authorList>
    </citation>
    <scope>NUCLEOTIDE SEQUENCE [LARGE SCALE GENOMIC DNA]</scope>
</reference>
<protein>
    <submittedName>
        <fullName evidence="14">Oidioi.mRNA.OKI2018_I69.chr1.g1544.t1.cds</fullName>
    </submittedName>
</protein>
<dbReference type="PROSITE" id="PS51034">
    <property type="entry name" value="ZP_2"/>
    <property type="match status" value="1"/>
</dbReference>
<dbReference type="InterPro" id="IPR000742">
    <property type="entry name" value="EGF"/>
</dbReference>
<keyword evidence="7 10" id="KW-0482">Metalloprotease</keyword>
<feature type="binding site" evidence="10">
    <location>
        <position position="218"/>
    </location>
    <ligand>
        <name>Zn(2+)</name>
        <dbReference type="ChEBI" id="CHEBI:29105"/>
        <note>catalytic</note>
    </ligand>
</feature>
<dbReference type="SUPFAM" id="SSF57196">
    <property type="entry name" value="EGF/Laminin"/>
    <property type="match status" value="2"/>
</dbReference>
<evidence type="ECO:0000256" key="5">
    <source>
        <dbReference type="ARBA" id="ARBA00022801"/>
    </source>
</evidence>
<keyword evidence="6 10" id="KW-0862">Zinc</keyword>
<evidence type="ECO:0000256" key="3">
    <source>
        <dbReference type="ARBA" id="ARBA00022723"/>
    </source>
</evidence>
<dbReference type="Gene3D" id="3.40.390.10">
    <property type="entry name" value="Collagenase (Catalytic Domain)"/>
    <property type="match status" value="1"/>
</dbReference>
<dbReference type="InterPro" id="IPR024731">
    <property type="entry name" value="NELL2-like_EGF"/>
</dbReference>
<dbReference type="PROSITE" id="PS50026">
    <property type="entry name" value="EGF_3"/>
    <property type="match status" value="2"/>
</dbReference>